<evidence type="ECO:0000313" key="1">
    <source>
        <dbReference type="EMBL" id="CAD8047843.1"/>
    </source>
</evidence>
<dbReference type="OMA" id="VWIEDIF"/>
<gene>
    <name evidence="1" type="ORF">PPRIM_AZ9-3.1.T0120155</name>
</gene>
<evidence type="ECO:0000313" key="2">
    <source>
        <dbReference type="Proteomes" id="UP000688137"/>
    </source>
</evidence>
<organism evidence="1 2">
    <name type="scientific">Paramecium primaurelia</name>
    <dbReference type="NCBI Taxonomy" id="5886"/>
    <lineage>
        <taxon>Eukaryota</taxon>
        <taxon>Sar</taxon>
        <taxon>Alveolata</taxon>
        <taxon>Ciliophora</taxon>
        <taxon>Intramacronucleata</taxon>
        <taxon>Oligohymenophorea</taxon>
        <taxon>Peniculida</taxon>
        <taxon>Parameciidae</taxon>
        <taxon>Paramecium</taxon>
    </lineage>
</organism>
<protein>
    <submittedName>
        <fullName evidence="1">Uncharacterized protein</fullName>
    </submittedName>
</protein>
<proteinExistence type="predicted"/>
<dbReference type="EMBL" id="CAJJDM010000009">
    <property type="protein sequence ID" value="CAD8047843.1"/>
    <property type="molecule type" value="Genomic_DNA"/>
</dbReference>
<keyword evidence="2" id="KW-1185">Reference proteome</keyword>
<reference evidence="1" key="1">
    <citation type="submission" date="2021-01" db="EMBL/GenBank/DDBJ databases">
        <authorList>
            <consortium name="Genoscope - CEA"/>
            <person name="William W."/>
        </authorList>
    </citation>
    <scope>NUCLEOTIDE SEQUENCE</scope>
</reference>
<name>A0A8S1JYW3_PARPR</name>
<comment type="caution">
    <text evidence="1">The sequence shown here is derived from an EMBL/GenBank/DDBJ whole genome shotgun (WGS) entry which is preliminary data.</text>
</comment>
<accession>A0A8S1JYW3</accession>
<sequence length="277" mass="32829">MQKTFAMDVRNIGGLRATADHLYKHQIAVQNAKPSINIKPPKPPVDQKQRQECKQNADDDFNNVLKTFKAVVQTKKIIDNNQPFMKKRTPNNKNKKEKFEQYEHEMNIKAQKRRIGSAGSMQERKKNQFDPVAHPPVFFRREGQNLSNCRLDNLMQYISKEQQQSGEKINLSASIKRWQRSKSSNKKSQIKIQQFVEETEKKDGEFVYDLPKLKGQEKKDYYELKKELIMIIFKHRIYKSDDLEALFGRLLIHNPSLHMVWIEDIFNEIREEFLDFE</sequence>
<dbReference type="AlphaFoldDB" id="A0A8S1JYW3"/>
<dbReference type="Proteomes" id="UP000688137">
    <property type="component" value="Unassembled WGS sequence"/>
</dbReference>